<feature type="transmembrane region" description="Helical" evidence="1">
    <location>
        <begin position="85"/>
        <end position="101"/>
    </location>
</feature>
<dbReference type="OrthoDB" id="3609935at2"/>
<dbReference type="eggNOG" id="COG1266">
    <property type="taxonomic scope" value="Bacteria"/>
</dbReference>
<dbReference type="Pfam" id="PF02517">
    <property type="entry name" value="Rce1-like"/>
    <property type="match status" value="1"/>
</dbReference>
<keyword evidence="4" id="KW-1185">Reference proteome</keyword>
<dbReference type="GO" id="GO:0080120">
    <property type="term" value="P:CAAX-box protein maturation"/>
    <property type="evidence" value="ECO:0007669"/>
    <property type="project" value="UniProtKB-ARBA"/>
</dbReference>
<name>A0A1G9R9W0_ALLAB</name>
<evidence type="ECO:0000313" key="4">
    <source>
        <dbReference type="Proteomes" id="UP000183376"/>
    </source>
</evidence>
<feature type="transmembrane region" description="Helical" evidence="1">
    <location>
        <begin position="253"/>
        <end position="271"/>
    </location>
</feature>
<gene>
    <name evidence="3" type="ORF">SAMN04489726_0301</name>
</gene>
<protein>
    <submittedName>
        <fullName evidence="3">CAAX protease self-immunity</fullName>
    </submittedName>
</protein>
<sequence length="273" mass="29508">MRPTPRAGKGLLVGGVAVYVAALLGLVLTGNTALRYTADHGGTRPLWLMWTPVVAGLVAAVLLAPRKPAADPFTGTEPRRIALQAWTLAGLAAAFAVGYYLSPRGDLWFLGLKLALLLLTPLAVVRVSWREWSTVDLQGRWLRPIAVVAVYIGLTSVLTPWSGQPAPLVVLLTVFLVNSALEEVFYRFWLQTRLESLYGRWPAIVVSALLWAVWHAAIQGGNGVALDLASVVANQGVTGLFLGYLWSRHRNPWVLILAHGLVNAPIAMIIASV</sequence>
<keyword evidence="1" id="KW-0472">Membrane</keyword>
<feature type="domain" description="CAAX prenyl protease 2/Lysostaphin resistance protein A-like" evidence="2">
    <location>
        <begin position="166"/>
        <end position="264"/>
    </location>
</feature>
<evidence type="ECO:0000313" key="3">
    <source>
        <dbReference type="EMBL" id="SDM19647.1"/>
    </source>
</evidence>
<proteinExistence type="predicted"/>
<evidence type="ECO:0000259" key="2">
    <source>
        <dbReference type="Pfam" id="PF02517"/>
    </source>
</evidence>
<keyword evidence="3" id="KW-0378">Hydrolase</keyword>
<reference evidence="3 4" key="1">
    <citation type="submission" date="2016-10" db="EMBL/GenBank/DDBJ databases">
        <authorList>
            <person name="de Groot N.N."/>
        </authorList>
    </citation>
    <scope>NUCLEOTIDE SEQUENCE [LARGE SCALE GENOMIC DNA]</scope>
    <source>
        <strain evidence="3 4">DSM 44149</strain>
    </source>
</reference>
<feature type="transmembrane region" description="Helical" evidence="1">
    <location>
        <begin position="107"/>
        <end position="129"/>
    </location>
</feature>
<dbReference type="STRING" id="211114.SAMN04489726_0301"/>
<keyword evidence="1" id="KW-0812">Transmembrane</keyword>
<feature type="transmembrane region" description="Helical" evidence="1">
    <location>
        <begin position="141"/>
        <end position="162"/>
    </location>
</feature>
<keyword evidence="3" id="KW-0645">Protease</keyword>
<dbReference type="GO" id="GO:0006508">
    <property type="term" value="P:proteolysis"/>
    <property type="evidence" value="ECO:0007669"/>
    <property type="project" value="UniProtKB-KW"/>
</dbReference>
<feature type="transmembrane region" description="Helical" evidence="1">
    <location>
        <begin position="201"/>
        <end position="218"/>
    </location>
</feature>
<feature type="transmembrane region" description="Helical" evidence="1">
    <location>
        <begin position="168"/>
        <end position="189"/>
    </location>
</feature>
<feature type="transmembrane region" description="Helical" evidence="1">
    <location>
        <begin position="12"/>
        <end position="34"/>
    </location>
</feature>
<dbReference type="AlphaFoldDB" id="A0A1G9R9W0"/>
<dbReference type="EMBL" id="LT629701">
    <property type="protein sequence ID" value="SDM19647.1"/>
    <property type="molecule type" value="Genomic_DNA"/>
</dbReference>
<feature type="transmembrane region" description="Helical" evidence="1">
    <location>
        <begin position="224"/>
        <end position="246"/>
    </location>
</feature>
<dbReference type="GO" id="GO:0004175">
    <property type="term" value="F:endopeptidase activity"/>
    <property type="evidence" value="ECO:0007669"/>
    <property type="project" value="UniProtKB-ARBA"/>
</dbReference>
<dbReference type="InterPro" id="IPR003675">
    <property type="entry name" value="Rce1/LyrA-like_dom"/>
</dbReference>
<feature type="transmembrane region" description="Helical" evidence="1">
    <location>
        <begin position="46"/>
        <end position="64"/>
    </location>
</feature>
<evidence type="ECO:0000256" key="1">
    <source>
        <dbReference type="SAM" id="Phobius"/>
    </source>
</evidence>
<keyword evidence="1" id="KW-1133">Transmembrane helix</keyword>
<organism evidence="3 4">
    <name type="scientific">Allokutzneria albata</name>
    <name type="common">Kibdelosporangium albatum</name>
    <dbReference type="NCBI Taxonomy" id="211114"/>
    <lineage>
        <taxon>Bacteria</taxon>
        <taxon>Bacillati</taxon>
        <taxon>Actinomycetota</taxon>
        <taxon>Actinomycetes</taxon>
        <taxon>Pseudonocardiales</taxon>
        <taxon>Pseudonocardiaceae</taxon>
        <taxon>Allokutzneria</taxon>
    </lineage>
</organism>
<dbReference type="Proteomes" id="UP000183376">
    <property type="component" value="Chromosome I"/>
</dbReference>
<accession>A0A1G9R9W0</accession>